<evidence type="ECO:0000313" key="2">
    <source>
        <dbReference type="EMBL" id="MFC3681294.1"/>
    </source>
</evidence>
<comment type="caution">
    <text evidence="2">The sequence shown here is derived from an EMBL/GenBank/DDBJ whole genome shotgun (WGS) entry which is preliminary data.</text>
</comment>
<feature type="coiled-coil region" evidence="1">
    <location>
        <begin position="29"/>
        <end position="56"/>
    </location>
</feature>
<protein>
    <recommendedName>
        <fullName evidence="4">V-type ATP synthase subunit E</fullName>
    </recommendedName>
</protein>
<dbReference type="Proteomes" id="UP001595722">
    <property type="component" value="Unassembled WGS sequence"/>
</dbReference>
<proteinExistence type="predicted"/>
<evidence type="ECO:0008006" key="4">
    <source>
        <dbReference type="Google" id="ProtNLM"/>
    </source>
</evidence>
<evidence type="ECO:0000313" key="3">
    <source>
        <dbReference type="Proteomes" id="UP001595722"/>
    </source>
</evidence>
<organism evidence="2 3">
    <name type="scientific">Bacterioplanoides pacificum</name>
    <dbReference type="NCBI Taxonomy" id="1171596"/>
    <lineage>
        <taxon>Bacteria</taxon>
        <taxon>Pseudomonadati</taxon>
        <taxon>Pseudomonadota</taxon>
        <taxon>Gammaproteobacteria</taxon>
        <taxon>Oceanospirillales</taxon>
        <taxon>Oceanospirillaceae</taxon>
        <taxon>Bacterioplanoides</taxon>
    </lineage>
</organism>
<dbReference type="EMBL" id="JBHRYB010000014">
    <property type="protein sequence ID" value="MFC3681294.1"/>
    <property type="molecule type" value="Genomic_DNA"/>
</dbReference>
<reference evidence="3" key="1">
    <citation type="journal article" date="2019" name="Int. J. Syst. Evol. Microbiol.">
        <title>The Global Catalogue of Microorganisms (GCM) 10K type strain sequencing project: providing services to taxonomists for standard genome sequencing and annotation.</title>
        <authorList>
            <consortium name="The Broad Institute Genomics Platform"/>
            <consortium name="The Broad Institute Genome Sequencing Center for Infectious Disease"/>
            <person name="Wu L."/>
            <person name="Ma J."/>
        </authorList>
    </citation>
    <scope>NUCLEOTIDE SEQUENCE [LARGE SCALE GENOMIC DNA]</scope>
    <source>
        <strain evidence="3">KCTC 42424</strain>
    </source>
</reference>
<keyword evidence="1" id="KW-0175">Coiled coil</keyword>
<gene>
    <name evidence="2" type="ORF">ACFOMG_14410</name>
</gene>
<dbReference type="RefSeq" id="WP_376867623.1">
    <property type="nucleotide sequence ID" value="NZ_JBHRYB010000014.1"/>
</dbReference>
<accession>A0ABV7VUV8</accession>
<evidence type="ECO:0000256" key="1">
    <source>
        <dbReference type="SAM" id="Coils"/>
    </source>
</evidence>
<name>A0ABV7VUV8_9GAMM</name>
<keyword evidence="3" id="KW-1185">Reference proteome</keyword>
<sequence>MTKQVAKQVSSGIDELVGRLKNDGIQAGQQQALNIIAEAEKRADMLERQAREKADALLKQSHEQIERESRAAQDALQLAFRDMVLDMKNAMLERLSQDFSREVTQQAAAVPVLEKLIIEAVRQISADSRLQAQAGETLEVLVPQQLLQLDDIRANPQAASEGPLSQLAFHLNEQMFSQGIEFASGEHSGGIQMKLKGSDMVVDISDKAIADLLLKYLQPRFRAILEGVIH</sequence>